<proteinExistence type="predicted"/>
<evidence type="ECO:0000313" key="2">
    <source>
        <dbReference type="Proteomes" id="UP000319801"/>
    </source>
</evidence>
<organism evidence="1 2">
    <name type="scientific">Bagarius yarrelli</name>
    <name type="common">Goonch</name>
    <name type="synonym">Bagrus yarrelli</name>
    <dbReference type="NCBI Taxonomy" id="175774"/>
    <lineage>
        <taxon>Eukaryota</taxon>
        <taxon>Metazoa</taxon>
        <taxon>Chordata</taxon>
        <taxon>Craniata</taxon>
        <taxon>Vertebrata</taxon>
        <taxon>Euteleostomi</taxon>
        <taxon>Actinopterygii</taxon>
        <taxon>Neopterygii</taxon>
        <taxon>Teleostei</taxon>
        <taxon>Ostariophysi</taxon>
        <taxon>Siluriformes</taxon>
        <taxon>Sisoridae</taxon>
        <taxon>Sisorinae</taxon>
        <taxon>Bagarius</taxon>
    </lineage>
</organism>
<dbReference type="GO" id="GO:0046935">
    <property type="term" value="F:1-phosphatidylinositol-3-kinase regulator activity"/>
    <property type="evidence" value="ECO:0007669"/>
    <property type="project" value="InterPro"/>
</dbReference>
<dbReference type="Proteomes" id="UP000319801">
    <property type="component" value="Unassembled WGS sequence"/>
</dbReference>
<keyword evidence="2" id="KW-1185">Reference proteome</keyword>
<dbReference type="Pfam" id="PF10486">
    <property type="entry name" value="PI3K_1B_p101"/>
    <property type="match status" value="1"/>
</dbReference>
<sequence>MEDFDMCDFSSSMDPDMPRHSVISTDSGIERDMVQDSESRGSWRLLRRGGIKVKPSVTDSMTFLQDALVGGSGFLKQQQHHRHMTANILVMGDDRVLGRLARAYYTLRKRESRRLFLTTKVNIKMFYIPVSMQQLTSSTTVCLSNREEERSVSVRTSRIHITALTPNREQDVNCLLLDVCEVKTSCVLEASIRTSSVKLQTTEETGFTLCLDKDSRRTFHKVQRSEVTGGFTDQWLSVIIKQKNSDFIILVSAGVWSVRRCGHFTLVPLDSVKIEPCKDPGYYIQKSMRSKFTTEEERDSGLSRFLTQGLPLSIHTFSGIIT</sequence>
<dbReference type="GO" id="GO:0007186">
    <property type="term" value="P:G protein-coupled receptor signaling pathway"/>
    <property type="evidence" value="ECO:0007669"/>
    <property type="project" value="TreeGrafter"/>
</dbReference>
<reference evidence="1 2" key="1">
    <citation type="journal article" date="2019" name="Genome Biol. Evol.">
        <title>Whole-Genome Sequencing of the Giant Devil Catfish, Bagarius yarrelli.</title>
        <authorList>
            <person name="Jiang W."/>
            <person name="Lv Y."/>
            <person name="Cheng L."/>
            <person name="Yang K."/>
            <person name="Chao B."/>
            <person name="Wang X."/>
            <person name="Li Y."/>
            <person name="Pan X."/>
            <person name="You X."/>
            <person name="Zhang Y."/>
            <person name="Yang J."/>
            <person name="Li J."/>
            <person name="Zhang X."/>
            <person name="Liu S."/>
            <person name="Sun C."/>
            <person name="Yang J."/>
            <person name="Shi Q."/>
        </authorList>
    </citation>
    <scope>NUCLEOTIDE SEQUENCE [LARGE SCALE GENOMIC DNA]</scope>
    <source>
        <strain evidence="1">JWS20170419001</strain>
        <tissue evidence="1">Muscle</tissue>
    </source>
</reference>
<dbReference type="OrthoDB" id="8781591at2759"/>
<dbReference type="InterPro" id="IPR019522">
    <property type="entry name" value="PIK3R5/6"/>
</dbReference>
<dbReference type="GO" id="GO:0005944">
    <property type="term" value="C:phosphatidylinositol 3-kinase complex, class IB"/>
    <property type="evidence" value="ECO:0007669"/>
    <property type="project" value="InterPro"/>
</dbReference>
<comment type="caution">
    <text evidence="1">The sequence shown here is derived from an EMBL/GenBank/DDBJ whole genome shotgun (WGS) entry which is preliminary data.</text>
</comment>
<accession>A0A556VWV2</accession>
<evidence type="ECO:0000313" key="1">
    <source>
        <dbReference type="EMBL" id="TUJ41095.1"/>
    </source>
</evidence>
<name>A0A556VWV2_BAGYA</name>
<gene>
    <name evidence="1" type="ORF">Baya_16892</name>
</gene>
<protein>
    <submittedName>
        <fullName evidence="1">Phosphoinositide 3-kinase regulatory subunit 6</fullName>
    </submittedName>
</protein>
<dbReference type="PANTHER" id="PTHR15593:SF1">
    <property type="entry name" value="PHOSPHOINOSITIDE 3-KINASE REGULATORY SUBUNIT 6"/>
    <property type="match status" value="1"/>
</dbReference>
<dbReference type="AlphaFoldDB" id="A0A556VWV2"/>
<dbReference type="PANTHER" id="PTHR15593">
    <property type="entry name" value="PHOSPHATIDYLINOSITOL 3-KINASE REGULATORY SUBUNIT"/>
    <property type="match status" value="1"/>
</dbReference>
<dbReference type="EMBL" id="VCAZ01000380">
    <property type="protein sequence ID" value="TUJ41095.1"/>
    <property type="molecule type" value="Genomic_DNA"/>
</dbReference>